<organism evidence="1">
    <name type="scientific">Lepeophtheirus salmonis</name>
    <name type="common">Salmon louse</name>
    <name type="synonym">Caligus salmonis</name>
    <dbReference type="NCBI Taxonomy" id="72036"/>
    <lineage>
        <taxon>Eukaryota</taxon>
        <taxon>Metazoa</taxon>
        <taxon>Ecdysozoa</taxon>
        <taxon>Arthropoda</taxon>
        <taxon>Crustacea</taxon>
        <taxon>Multicrustacea</taxon>
        <taxon>Hexanauplia</taxon>
        <taxon>Copepoda</taxon>
        <taxon>Siphonostomatoida</taxon>
        <taxon>Caligidae</taxon>
        <taxon>Lepeophtheirus</taxon>
    </lineage>
</organism>
<dbReference type="EMBL" id="HACA01002929">
    <property type="protein sequence ID" value="CDW20290.1"/>
    <property type="molecule type" value="Transcribed_RNA"/>
</dbReference>
<sequence length="66" mass="7650">MGTLRSFFFQVFGRSQSLISITPSYFILLPRKCLVLHLYFVTHACMYRSRGLPTLPLFLLLVLIGR</sequence>
<proteinExistence type="predicted"/>
<dbReference type="AlphaFoldDB" id="A0A0K2T3A6"/>
<evidence type="ECO:0000313" key="1">
    <source>
        <dbReference type="EMBL" id="CDW20290.1"/>
    </source>
</evidence>
<protein>
    <submittedName>
        <fullName evidence="1">Uncharacterized protein</fullName>
    </submittedName>
</protein>
<reference evidence="1" key="1">
    <citation type="submission" date="2014-05" db="EMBL/GenBank/DDBJ databases">
        <authorList>
            <person name="Chronopoulou M."/>
        </authorList>
    </citation>
    <scope>NUCLEOTIDE SEQUENCE</scope>
    <source>
        <tissue evidence="1">Whole organism</tissue>
    </source>
</reference>
<name>A0A0K2T3A6_LEPSM</name>
<accession>A0A0K2T3A6</accession>